<evidence type="ECO:0000313" key="2">
    <source>
        <dbReference type="EMBL" id="MCS0494328.1"/>
    </source>
</evidence>
<protein>
    <submittedName>
        <fullName evidence="2">Non-homologous end-joining DNA ligase</fullName>
        <ecNumber evidence="2">6.5.1.1</ecNumber>
    </submittedName>
</protein>
<dbReference type="NCBIfam" id="TIGR02778">
    <property type="entry name" value="ligD_pol"/>
    <property type="match status" value="1"/>
</dbReference>
<dbReference type="EC" id="6.5.1.1" evidence="2"/>
<dbReference type="RefSeq" id="WP_258731270.1">
    <property type="nucleotide sequence ID" value="NZ_JANTHZ010000001.1"/>
</dbReference>
<gene>
    <name evidence="2" type="primary">ligD</name>
    <name evidence="2" type="ORF">NVS89_04405</name>
</gene>
<comment type="caution">
    <text evidence="2">The sequence shown here is derived from an EMBL/GenBank/DDBJ whole genome shotgun (WGS) entry which is preliminary data.</text>
</comment>
<dbReference type="AlphaFoldDB" id="A0A9X2PDW2"/>
<dbReference type="InterPro" id="IPR033651">
    <property type="entry name" value="PaeLigD_Pol-like"/>
</dbReference>
<dbReference type="GO" id="GO:0003910">
    <property type="term" value="F:DNA ligase (ATP) activity"/>
    <property type="evidence" value="ECO:0007669"/>
    <property type="project" value="UniProtKB-EC"/>
</dbReference>
<reference evidence="2" key="1">
    <citation type="submission" date="2022-08" db="EMBL/GenBank/DDBJ databases">
        <authorList>
            <person name="Li F."/>
        </authorList>
    </citation>
    <scope>NUCLEOTIDE SEQUENCE</scope>
    <source>
        <strain evidence="2">MQZ15Z-1</strain>
    </source>
</reference>
<dbReference type="InterPro" id="IPR014145">
    <property type="entry name" value="LigD_pol_dom"/>
</dbReference>
<proteinExistence type="predicted"/>
<dbReference type="CDD" id="cd04862">
    <property type="entry name" value="PaeLigD_Pol_like"/>
    <property type="match status" value="1"/>
</dbReference>
<dbReference type="InterPro" id="IPR052171">
    <property type="entry name" value="NHEJ_LigD"/>
</dbReference>
<organism evidence="2 3">
    <name type="scientific">Ancylobacter mangrovi</name>
    <dbReference type="NCBI Taxonomy" id="2972472"/>
    <lineage>
        <taxon>Bacteria</taxon>
        <taxon>Pseudomonadati</taxon>
        <taxon>Pseudomonadota</taxon>
        <taxon>Alphaproteobacteria</taxon>
        <taxon>Hyphomicrobiales</taxon>
        <taxon>Xanthobacteraceae</taxon>
        <taxon>Ancylobacter</taxon>
    </lineage>
</organism>
<feature type="domain" description="DNA ligase D polymerase" evidence="1">
    <location>
        <begin position="38"/>
        <end position="282"/>
    </location>
</feature>
<dbReference type="Pfam" id="PF21686">
    <property type="entry name" value="LigD_Prim-Pol"/>
    <property type="match status" value="1"/>
</dbReference>
<keyword evidence="3" id="KW-1185">Reference proteome</keyword>
<dbReference type="PANTHER" id="PTHR42705">
    <property type="entry name" value="BIFUNCTIONAL NON-HOMOLOGOUS END JOINING PROTEIN LIGD"/>
    <property type="match status" value="1"/>
</dbReference>
<sequence>MAEHRPQPPQTARPSLASASTVALSHPDRVYWPREGITKQDLADYYARVWPFIAPFLLARPLALVRCPDGIEGPRFFQKHAWAGMHRAVRVTKDRDGEEILSIDDVDGLMALVQAGALEIHPWGAPLADREHPDMLVFDLDPGEDVAWPAVVEGAREVRARLEQAGLSAFVKTSGGKGFHIVVPLAAGVGWEAAKRFAHAVAEAMEADSPGLYIAAAAKARRGGHIFVDYLRNARGATAIVAYGTRARPGAPVAMPVAWDELDALDGAAQFTLANAPARLDAISVAPARDPWAGFHKAAAALPEGA</sequence>
<name>A0A9X2PDW2_9HYPH</name>
<keyword evidence="2" id="KW-0436">Ligase</keyword>
<evidence type="ECO:0000313" key="3">
    <source>
        <dbReference type="Proteomes" id="UP001151088"/>
    </source>
</evidence>
<dbReference type="Proteomes" id="UP001151088">
    <property type="component" value="Unassembled WGS sequence"/>
</dbReference>
<dbReference type="PANTHER" id="PTHR42705:SF2">
    <property type="entry name" value="BIFUNCTIONAL NON-HOMOLOGOUS END JOINING PROTEIN LIGD"/>
    <property type="match status" value="1"/>
</dbReference>
<accession>A0A9X2PDW2</accession>
<evidence type="ECO:0000259" key="1">
    <source>
        <dbReference type="Pfam" id="PF21686"/>
    </source>
</evidence>
<dbReference type="Gene3D" id="3.90.920.10">
    <property type="entry name" value="DNA primase, PRIM domain"/>
    <property type="match status" value="1"/>
</dbReference>
<dbReference type="EMBL" id="JANTHZ010000001">
    <property type="protein sequence ID" value="MCS0494328.1"/>
    <property type="molecule type" value="Genomic_DNA"/>
</dbReference>
<dbReference type="SUPFAM" id="SSF56747">
    <property type="entry name" value="Prim-pol domain"/>
    <property type="match status" value="1"/>
</dbReference>